<dbReference type="Pfam" id="PF00535">
    <property type="entry name" value="Glycos_transf_2"/>
    <property type="match status" value="1"/>
</dbReference>
<evidence type="ECO:0000313" key="2">
    <source>
        <dbReference type="EMBL" id="EHQ28257.1"/>
    </source>
</evidence>
<dbReference type="RefSeq" id="WP_008509008.1">
    <property type="nucleotide sequence ID" value="NZ_CM001403.1"/>
</dbReference>
<dbReference type="Gene3D" id="3.90.550.10">
    <property type="entry name" value="Spore Coat Polysaccharide Biosynthesis Protein SpsA, Chain A"/>
    <property type="match status" value="1"/>
</dbReference>
<dbReference type="PANTHER" id="PTHR22916">
    <property type="entry name" value="GLYCOSYLTRANSFERASE"/>
    <property type="match status" value="1"/>
</dbReference>
<accession>H1Y2S8</accession>
<dbReference type="AlphaFoldDB" id="H1Y2S8"/>
<evidence type="ECO:0000259" key="1">
    <source>
        <dbReference type="Pfam" id="PF00535"/>
    </source>
</evidence>
<dbReference type="EMBL" id="CM001403">
    <property type="protein sequence ID" value="EHQ28257.1"/>
    <property type="molecule type" value="Genomic_DNA"/>
</dbReference>
<dbReference type="InterPro" id="IPR029044">
    <property type="entry name" value="Nucleotide-diphossugar_trans"/>
</dbReference>
<keyword evidence="2" id="KW-0808">Transferase</keyword>
<name>H1Y2S8_9SPHI</name>
<gene>
    <name evidence="2" type="ORF">Mucpa_4166</name>
</gene>
<reference evidence="2" key="1">
    <citation type="submission" date="2011-09" db="EMBL/GenBank/DDBJ databases">
        <title>The permanent draft genome of Mucilaginibacter paludis DSM 18603.</title>
        <authorList>
            <consortium name="US DOE Joint Genome Institute (JGI-PGF)"/>
            <person name="Lucas S."/>
            <person name="Han J."/>
            <person name="Lapidus A."/>
            <person name="Bruce D."/>
            <person name="Goodwin L."/>
            <person name="Pitluck S."/>
            <person name="Peters L."/>
            <person name="Kyrpides N."/>
            <person name="Mavromatis K."/>
            <person name="Ivanova N."/>
            <person name="Mikhailova N."/>
            <person name="Held B."/>
            <person name="Detter J.C."/>
            <person name="Tapia R."/>
            <person name="Han C."/>
            <person name="Land M."/>
            <person name="Hauser L."/>
            <person name="Markowitz V."/>
            <person name="Cheng J.-F."/>
            <person name="Hugenholtz P."/>
            <person name="Woyke T."/>
            <person name="Wu D."/>
            <person name="Tindall B."/>
            <person name="Brambilla E."/>
            <person name="Klenk H.-P."/>
            <person name="Eisen J.A."/>
        </authorList>
    </citation>
    <scope>NUCLEOTIDE SEQUENCE [LARGE SCALE GENOMIC DNA]</scope>
    <source>
        <strain evidence="2">DSM 18603</strain>
    </source>
</reference>
<dbReference type="SUPFAM" id="SSF53448">
    <property type="entry name" value="Nucleotide-diphospho-sugar transferases"/>
    <property type="match status" value="1"/>
</dbReference>
<dbReference type="OrthoDB" id="9788101at2"/>
<dbReference type="Proteomes" id="UP000002774">
    <property type="component" value="Chromosome"/>
</dbReference>
<organism evidence="2 3">
    <name type="scientific">Mucilaginibacter paludis DSM 18603</name>
    <dbReference type="NCBI Taxonomy" id="714943"/>
    <lineage>
        <taxon>Bacteria</taxon>
        <taxon>Pseudomonadati</taxon>
        <taxon>Bacteroidota</taxon>
        <taxon>Sphingobacteriia</taxon>
        <taxon>Sphingobacteriales</taxon>
        <taxon>Sphingobacteriaceae</taxon>
        <taxon>Mucilaginibacter</taxon>
    </lineage>
</organism>
<keyword evidence="3" id="KW-1185">Reference proteome</keyword>
<dbReference type="GO" id="GO:0016758">
    <property type="term" value="F:hexosyltransferase activity"/>
    <property type="evidence" value="ECO:0007669"/>
    <property type="project" value="UniProtKB-ARBA"/>
</dbReference>
<dbReference type="HOGENOM" id="CLU_025996_21_1_10"/>
<evidence type="ECO:0000313" key="3">
    <source>
        <dbReference type="Proteomes" id="UP000002774"/>
    </source>
</evidence>
<dbReference type="InterPro" id="IPR001173">
    <property type="entry name" value="Glyco_trans_2-like"/>
</dbReference>
<dbReference type="CDD" id="cd06433">
    <property type="entry name" value="GT_2_WfgS_like"/>
    <property type="match status" value="1"/>
</dbReference>
<protein>
    <submittedName>
        <fullName evidence="2">Glycosyl transferase family 2</fullName>
    </submittedName>
</protein>
<dbReference type="STRING" id="714943.Mucpa_4166"/>
<dbReference type="PANTHER" id="PTHR22916:SF3">
    <property type="entry name" value="UDP-GLCNAC:BETAGAL BETA-1,3-N-ACETYLGLUCOSAMINYLTRANSFERASE-LIKE PROTEIN 1"/>
    <property type="match status" value="1"/>
</dbReference>
<feature type="domain" description="Glycosyltransferase 2-like" evidence="1">
    <location>
        <begin position="12"/>
        <end position="162"/>
    </location>
</feature>
<sequence length="244" mass="28158">MLDKKEAPSLVSIIIVTYNAAQFLQNCLNSIYKQTYPAIEIVVLDGGSTDGSVDIIKANDNKIAFWKSEPDEGIYDAMNKALEYIKGDWVYFLGADDIVLEGFSALAYDLEDSNAIYYGSVILRGNKYYGKASKYQLAKSTLCHQAMIYPARVFKKYRFNTRYQISADFELNMRCWRDKSLRFEFRDHTVANFNHTGASSKKDPIFEKEKAALILKNFGFITWLRFRIKKIKQSTYKKPKETED</sequence>
<dbReference type="eggNOG" id="COG1216">
    <property type="taxonomic scope" value="Bacteria"/>
</dbReference>
<proteinExistence type="predicted"/>